<evidence type="ECO:0000313" key="2">
    <source>
        <dbReference type="EMBL" id="EIC01471.1"/>
    </source>
</evidence>
<dbReference type="InterPro" id="IPR036465">
    <property type="entry name" value="vWFA_dom_sf"/>
</dbReference>
<protein>
    <submittedName>
        <fullName evidence="2">von Willebrand factor type A</fullName>
    </submittedName>
</protein>
<dbReference type="PATRIC" id="fig|907348.3.peg.2018"/>
<dbReference type="PROSITE" id="PS50234">
    <property type="entry name" value="VWFA"/>
    <property type="match status" value="1"/>
</dbReference>
<evidence type="ECO:0000259" key="1">
    <source>
        <dbReference type="PROSITE" id="PS50234"/>
    </source>
</evidence>
<dbReference type="GO" id="GO:0005829">
    <property type="term" value="C:cytosol"/>
    <property type="evidence" value="ECO:0007669"/>
    <property type="project" value="TreeGrafter"/>
</dbReference>
<sequence length="676" mass="78335">MNKKDRNSRKYSRKALERVNEIIGKYPTKISDFATVKEESRAWIQMKIQQFRECLKNVKFLSKPSWWEPLRLARNKTAHQTEDFSDEEFSDLCSKVFSNIEKITGDLQANIKRYRQQSKKKRKFENFASPVFGSENDRKQLVDAMEDMISPVEPKYVKIEFPKNNYAKIAEDTLSEILRHGNTHPYALLHEGVSENIQTDILEWLQKTQATIEKENPFFDEAIFLAQQKKLSAQEIALDLSAENSKIQYHYKRLPSVSDSKRGSIAPSTLDFDFYRKSFSEQKKIKPDKDGKETIAWKSAEKLDVLCRNFLSDMEKNLIDRKNKWEMERIDALRKQFLEELYKKIEKFMRLEKLLSPFIKDLGRLWDLSNKAFETSGFEILEQFAKLLEQDESLQELAKMIGKQSRTQEIFEKEMRDKIVIKTEWHPKPAYRGEINGLRYSSDIASVLPAELAMMKNPAAKKLFQLKFAQKQLLSFDYQNDKAESKEEHESEEVDVAKKDQKGPVIICVDTSGSMQGTPENIAKTVTFALSKIAMEEERKCYLISFSTGIETLDMSDFKSGDALTRIVQFLRMSFNGGTDASPALKHAVQMLQKDGYKNADVLMISDFVMGTLPDDLVKSIEEEKKKNTDFYSLVIGSSGNQSTIACFNHNWLYDTSDSRAQRHLVEHLQTMRTRT</sequence>
<dbReference type="SMART" id="SM00327">
    <property type="entry name" value="VWA"/>
    <property type="match status" value="1"/>
</dbReference>
<dbReference type="EMBL" id="AGRW01000050">
    <property type="protein sequence ID" value="EIC01471.1"/>
    <property type="molecule type" value="Genomic_DNA"/>
</dbReference>
<dbReference type="STRING" id="907348.TresaDRAFT_1363"/>
<dbReference type="SUPFAM" id="SSF53300">
    <property type="entry name" value="vWA-like"/>
    <property type="match status" value="1"/>
</dbReference>
<reference evidence="2 3" key="1">
    <citation type="submission" date="2011-09" db="EMBL/GenBank/DDBJ databases">
        <title>The draft genome of Treponema saccharophilum DSM 2985.</title>
        <authorList>
            <consortium name="US DOE Joint Genome Institute (JGI-PGF)"/>
            <person name="Lucas S."/>
            <person name="Copeland A."/>
            <person name="Lapidus A."/>
            <person name="Glavina del Rio T."/>
            <person name="Dalin E."/>
            <person name="Tice H."/>
            <person name="Bruce D."/>
            <person name="Goodwin L."/>
            <person name="Pitluck S."/>
            <person name="Peters L."/>
            <person name="Kyrpides N."/>
            <person name="Mavromatis K."/>
            <person name="Ivanova N."/>
            <person name="Markowitz V."/>
            <person name="Cheng J.-F."/>
            <person name="Hugenholtz P."/>
            <person name="Woyke T."/>
            <person name="Wu D."/>
            <person name="Gronow S."/>
            <person name="Wellnitz S."/>
            <person name="Brambilla E."/>
            <person name="Klenk H.-P."/>
            <person name="Eisen J.A."/>
        </authorList>
    </citation>
    <scope>NUCLEOTIDE SEQUENCE [LARGE SCALE GENOMIC DNA]</scope>
    <source>
        <strain evidence="2 3">DSM 2985</strain>
    </source>
</reference>
<dbReference type="AlphaFoldDB" id="H7EM63"/>
<dbReference type="eggNOG" id="COG2425">
    <property type="taxonomic scope" value="Bacteria"/>
</dbReference>
<keyword evidence="3" id="KW-1185">Reference proteome</keyword>
<dbReference type="PANTHER" id="PTHR36846">
    <property type="entry name" value="PROTEIN VIAA"/>
    <property type="match status" value="1"/>
</dbReference>
<name>H7EM63_9SPIR</name>
<organism evidence="2 3">
    <name type="scientific">Treponema saccharophilum DSM 2985</name>
    <dbReference type="NCBI Taxonomy" id="907348"/>
    <lineage>
        <taxon>Bacteria</taxon>
        <taxon>Pseudomonadati</taxon>
        <taxon>Spirochaetota</taxon>
        <taxon>Spirochaetia</taxon>
        <taxon>Spirochaetales</taxon>
        <taxon>Treponemataceae</taxon>
        <taxon>Treponema</taxon>
    </lineage>
</organism>
<evidence type="ECO:0000313" key="3">
    <source>
        <dbReference type="Proteomes" id="UP000003571"/>
    </source>
</evidence>
<dbReference type="Proteomes" id="UP000003571">
    <property type="component" value="Unassembled WGS sequence"/>
</dbReference>
<dbReference type="Gene3D" id="3.40.50.410">
    <property type="entry name" value="von Willebrand factor, type A domain"/>
    <property type="match status" value="1"/>
</dbReference>
<comment type="caution">
    <text evidence="2">The sequence shown here is derived from an EMBL/GenBank/DDBJ whole genome shotgun (WGS) entry which is preliminary data.</text>
</comment>
<dbReference type="InterPro" id="IPR002035">
    <property type="entry name" value="VWF_A"/>
</dbReference>
<accession>H7EM63</accession>
<dbReference type="Pfam" id="PF13519">
    <property type="entry name" value="VWA_2"/>
    <property type="match status" value="1"/>
</dbReference>
<dbReference type="PANTHER" id="PTHR36846:SF1">
    <property type="entry name" value="PROTEIN VIAA"/>
    <property type="match status" value="1"/>
</dbReference>
<feature type="domain" description="VWFA" evidence="1">
    <location>
        <begin position="504"/>
        <end position="645"/>
    </location>
</feature>
<gene>
    <name evidence="2" type="ORF">TresaDRAFT_1363</name>
</gene>
<dbReference type="OrthoDB" id="387240at2"/>
<proteinExistence type="predicted"/>